<comment type="caution">
    <text evidence="3">The sequence shown here is derived from an EMBL/GenBank/DDBJ whole genome shotgun (WGS) entry which is preliminary data.</text>
</comment>
<keyword evidence="4" id="KW-1185">Reference proteome</keyword>
<evidence type="ECO:0000256" key="2">
    <source>
        <dbReference type="SAM" id="Phobius"/>
    </source>
</evidence>
<protein>
    <submittedName>
        <fullName evidence="3">Uncharacterized protein</fullName>
    </submittedName>
</protein>
<keyword evidence="2" id="KW-0472">Membrane</keyword>
<evidence type="ECO:0000313" key="3">
    <source>
        <dbReference type="EMBL" id="KAG6514356.1"/>
    </source>
</evidence>
<keyword evidence="2" id="KW-1133">Transmembrane helix</keyword>
<feature type="transmembrane region" description="Helical" evidence="2">
    <location>
        <begin position="48"/>
        <end position="68"/>
    </location>
</feature>
<reference evidence="3 4" key="1">
    <citation type="submission" date="2020-08" db="EMBL/GenBank/DDBJ databases">
        <title>Plant Genome Project.</title>
        <authorList>
            <person name="Zhang R.-G."/>
        </authorList>
    </citation>
    <scope>NUCLEOTIDE SEQUENCE [LARGE SCALE GENOMIC DNA]</scope>
    <source>
        <tissue evidence="3">Rhizome</tissue>
    </source>
</reference>
<dbReference type="EMBL" id="JACMSC010000007">
    <property type="protein sequence ID" value="KAG6514356.1"/>
    <property type="molecule type" value="Genomic_DNA"/>
</dbReference>
<keyword evidence="2" id="KW-0812">Transmembrane</keyword>
<evidence type="ECO:0000313" key="4">
    <source>
        <dbReference type="Proteomes" id="UP000734854"/>
    </source>
</evidence>
<dbReference type="AlphaFoldDB" id="A0A8J5H0R8"/>
<organism evidence="3 4">
    <name type="scientific">Zingiber officinale</name>
    <name type="common">Ginger</name>
    <name type="synonym">Amomum zingiber</name>
    <dbReference type="NCBI Taxonomy" id="94328"/>
    <lineage>
        <taxon>Eukaryota</taxon>
        <taxon>Viridiplantae</taxon>
        <taxon>Streptophyta</taxon>
        <taxon>Embryophyta</taxon>
        <taxon>Tracheophyta</taxon>
        <taxon>Spermatophyta</taxon>
        <taxon>Magnoliopsida</taxon>
        <taxon>Liliopsida</taxon>
        <taxon>Zingiberales</taxon>
        <taxon>Zingiberaceae</taxon>
        <taxon>Zingiber</taxon>
    </lineage>
</organism>
<name>A0A8J5H0R8_ZINOF</name>
<dbReference type="Proteomes" id="UP000734854">
    <property type="component" value="Unassembled WGS sequence"/>
</dbReference>
<gene>
    <name evidence="3" type="ORF">ZIOFF_024709</name>
</gene>
<proteinExistence type="predicted"/>
<sequence>MKEVVLHVYDVTNSGSEKTNNTIPQINRIFKDRIGLEGIFHSAIQVPFFFSPSFVVLALLYLLAPLYLSNDWFGPIRHRDWIRLMRQALYCIAGSSNGIPQGIPLFLRFSACLFLEFPFHLLSTLHIQANWFMEMRNSHLDFVNKALEFSVVHHLEILWFKKSDIGAWPADSSDALCQLPRLHPRSPHAVGCPARPSPRGSAAASTKAAADASFPIVASTGGDAGARIALSDLIPWANAASASAEGKAVSGSETTTTATAERDAFPCDAFNGRSAPLRVPRMWKGILFVPGPRRPQKQPPEAPLGAGARIAVSDLIPWANAAASASAGGKAVFAFVPGAETRTAAAERDAFSCDAFNGRSAPLRVPRMRKSILFAPGTRRPQKHPPEAAVAQRLPDRKAETRQGEKSNAMPSISLTECSPMNWGLGIDLNQPAIEKD</sequence>
<evidence type="ECO:0000256" key="1">
    <source>
        <dbReference type="SAM" id="MobiDB-lite"/>
    </source>
</evidence>
<feature type="compositionally biased region" description="Basic and acidic residues" evidence="1">
    <location>
        <begin position="394"/>
        <end position="405"/>
    </location>
</feature>
<accession>A0A8J5H0R8</accession>
<feature type="region of interest" description="Disordered" evidence="1">
    <location>
        <begin position="377"/>
        <end position="417"/>
    </location>
</feature>
<feature type="transmembrane region" description="Helical" evidence="2">
    <location>
        <begin position="88"/>
        <end position="107"/>
    </location>
</feature>